<reference evidence="8 9" key="1">
    <citation type="journal article" date="2018" name="MBio">
        <title>Comparative Genomics Reveals the Core Gene Toolbox for the Fungus-Insect Symbiosis.</title>
        <authorList>
            <person name="Wang Y."/>
            <person name="Stata M."/>
            <person name="Wang W."/>
            <person name="Stajich J.E."/>
            <person name="White M.M."/>
            <person name="Moncalvo J.M."/>
        </authorList>
    </citation>
    <scope>NUCLEOTIDE SEQUENCE [LARGE SCALE GENOMIC DNA]</scope>
    <source>
        <strain evidence="8 9">SC-DP-2</strain>
    </source>
</reference>
<keyword evidence="6" id="KW-1133">Transmembrane helix</keyword>
<organism evidence="8 9">
    <name type="scientific">Smittium megazygosporum</name>
    <dbReference type="NCBI Taxonomy" id="133381"/>
    <lineage>
        <taxon>Eukaryota</taxon>
        <taxon>Fungi</taxon>
        <taxon>Fungi incertae sedis</taxon>
        <taxon>Zoopagomycota</taxon>
        <taxon>Kickxellomycotina</taxon>
        <taxon>Harpellomycetes</taxon>
        <taxon>Harpellales</taxon>
        <taxon>Legeriomycetaceae</taxon>
        <taxon>Smittium</taxon>
    </lineage>
</organism>
<dbReference type="EMBL" id="MBFS01000039">
    <property type="protein sequence ID" value="PVV05106.1"/>
    <property type="molecule type" value="Genomic_DNA"/>
</dbReference>
<keyword evidence="6" id="KW-0812">Transmembrane</keyword>
<gene>
    <name evidence="8" type="ORF">BB560_000382</name>
</gene>
<dbReference type="GO" id="GO:0071949">
    <property type="term" value="F:FAD binding"/>
    <property type="evidence" value="ECO:0007669"/>
    <property type="project" value="InterPro"/>
</dbReference>
<comment type="similarity">
    <text evidence="2">Belongs to the DAMOX/DASOX family.</text>
</comment>
<comment type="cofactor">
    <cofactor evidence="1">
        <name>FAD</name>
        <dbReference type="ChEBI" id="CHEBI:57692"/>
    </cofactor>
</comment>
<keyword evidence="6" id="KW-0472">Membrane</keyword>
<dbReference type="InterPro" id="IPR006076">
    <property type="entry name" value="FAD-dep_OxRdtase"/>
</dbReference>
<evidence type="ECO:0000256" key="5">
    <source>
        <dbReference type="ARBA" id="ARBA00023002"/>
    </source>
</evidence>
<dbReference type="Gene3D" id="3.30.9.10">
    <property type="entry name" value="D-Amino Acid Oxidase, subunit A, domain 2"/>
    <property type="match status" value="1"/>
</dbReference>
<feature type="domain" description="FAD dependent oxidoreductase" evidence="7">
    <location>
        <begin position="8"/>
        <end position="354"/>
    </location>
</feature>
<dbReference type="SUPFAM" id="SSF54373">
    <property type="entry name" value="FAD-linked reductases, C-terminal domain"/>
    <property type="match status" value="1"/>
</dbReference>
<dbReference type="PANTHER" id="PTHR11530">
    <property type="entry name" value="D-AMINO ACID OXIDASE"/>
    <property type="match status" value="1"/>
</dbReference>
<evidence type="ECO:0000313" key="9">
    <source>
        <dbReference type="Proteomes" id="UP000245609"/>
    </source>
</evidence>
<dbReference type="InterPro" id="IPR023209">
    <property type="entry name" value="DAO"/>
</dbReference>
<evidence type="ECO:0000313" key="8">
    <source>
        <dbReference type="EMBL" id="PVV05106.1"/>
    </source>
</evidence>
<proteinExistence type="inferred from homology"/>
<dbReference type="GO" id="GO:0005737">
    <property type="term" value="C:cytoplasm"/>
    <property type="evidence" value="ECO:0007669"/>
    <property type="project" value="TreeGrafter"/>
</dbReference>
<sequence>MNQAKIPVVVVGAGIVGVTTAYMLQKSGKYQVFIVSECLITDPQDKVNQSWASPFAGANWHAYATDDDLPLQELEQETLRELKRLADEQPESGIKRTFCHEFVSAKDYKEPWFVRSLDQTRYLPKESLPFNCDIGIEFATVIINAPHYLEWMTKRFLAAGGAAFKGRIDALSDATEYIPRDLIGGRVPIIVNCAALGNLYLSDVKDTKMHPVRGQVVLVDAPKVKLTISNTPAWKYVIPRGDGTVILGGTYLVDNWSTTPDNNTTAEILTETIKFCPELIGETTPTTEANLYERVKTLRSKIIKVNVGFRPLREGGPRIEAGSVNHPGTGVSIPVVHNYGHGGYGYQSSWASAAKAKKLVDSIASKSIYERSRL</sequence>
<evidence type="ECO:0000256" key="6">
    <source>
        <dbReference type="SAM" id="Phobius"/>
    </source>
</evidence>
<name>A0A2T9ZKG0_9FUNG</name>
<keyword evidence="3" id="KW-0285">Flavoprotein</keyword>
<keyword evidence="9" id="KW-1185">Reference proteome</keyword>
<dbReference type="GO" id="GO:0003884">
    <property type="term" value="F:D-amino-acid oxidase activity"/>
    <property type="evidence" value="ECO:0007669"/>
    <property type="project" value="InterPro"/>
</dbReference>
<protein>
    <recommendedName>
        <fullName evidence="7">FAD dependent oxidoreductase domain-containing protein</fullName>
    </recommendedName>
</protein>
<keyword evidence="5" id="KW-0560">Oxidoreductase</keyword>
<evidence type="ECO:0000259" key="7">
    <source>
        <dbReference type="Pfam" id="PF01266"/>
    </source>
</evidence>
<dbReference type="AlphaFoldDB" id="A0A2T9ZKG0"/>
<dbReference type="GO" id="GO:0019478">
    <property type="term" value="P:D-amino acid catabolic process"/>
    <property type="evidence" value="ECO:0007669"/>
    <property type="project" value="TreeGrafter"/>
</dbReference>
<evidence type="ECO:0000256" key="4">
    <source>
        <dbReference type="ARBA" id="ARBA00022827"/>
    </source>
</evidence>
<dbReference type="Gene3D" id="3.40.50.720">
    <property type="entry name" value="NAD(P)-binding Rossmann-like Domain"/>
    <property type="match status" value="1"/>
</dbReference>
<dbReference type="PIRSF" id="PIRSF000189">
    <property type="entry name" value="D-aa_oxidase"/>
    <property type="match status" value="1"/>
</dbReference>
<evidence type="ECO:0000256" key="2">
    <source>
        <dbReference type="ARBA" id="ARBA00006730"/>
    </source>
</evidence>
<dbReference type="STRING" id="133381.A0A2T9ZKG0"/>
<dbReference type="Pfam" id="PF01266">
    <property type="entry name" value="DAO"/>
    <property type="match status" value="1"/>
</dbReference>
<dbReference type="Proteomes" id="UP000245609">
    <property type="component" value="Unassembled WGS sequence"/>
</dbReference>
<dbReference type="PANTHER" id="PTHR11530:SF11">
    <property type="entry name" value="D-ASPARTATE OXIDASE"/>
    <property type="match status" value="1"/>
</dbReference>
<dbReference type="OrthoDB" id="409956at2759"/>
<feature type="transmembrane region" description="Helical" evidence="6">
    <location>
        <begin position="6"/>
        <end position="24"/>
    </location>
</feature>
<evidence type="ECO:0000256" key="3">
    <source>
        <dbReference type="ARBA" id="ARBA00022630"/>
    </source>
</evidence>
<dbReference type="SUPFAM" id="SSF51971">
    <property type="entry name" value="Nucleotide-binding domain"/>
    <property type="match status" value="1"/>
</dbReference>
<comment type="caution">
    <text evidence="8">The sequence shown here is derived from an EMBL/GenBank/DDBJ whole genome shotgun (WGS) entry which is preliminary data.</text>
</comment>
<evidence type="ECO:0000256" key="1">
    <source>
        <dbReference type="ARBA" id="ARBA00001974"/>
    </source>
</evidence>
<keyword evidence="4" id="KW-0274">FAD</keyword>
<accession>A0A2T9ZKG0</accession>